<evidence type="ECO:0000256" key="2">
    <source>
        <dbReference type="SAM" id="SignalP"/>
    </source>
</evidence>
<dbReference type="InterPro" id="IPR005618">
    <property type="entry name" value="OMPW"/>
</dbReference>
<name>A0A2N8KY05_9BURK</name>
<feature type="chain" id="PRO_5014634053" description="OmpW family protein" evidence="2">
    <location>
        <begin position="29"/>
        <end position="208"/>
    </location>
</feature>
<reference evidence="3 4" key="1">
    <citation type="submission" date="2018-01" db="EMBL/GenBank/DDBJ databases">
        <title>Draft genome sequence of Paucibacter aquatile CR182 isolated from freshwater of the Nakdong River.</title>
        <authorList>
            <person name="Choi A."/>
            <person name="Chung E.J."/>
        </authorList>
    </citation>
    <scope>NUCLEOTIDE SEQUENCE [LARGE SCALE GENOMIC DNA]</scope>
    <source>
        <strain evidence="3 4">CR182</strain>
    </source>
</reference>
<sequence>MISKTFARTAAAALALATLAGASFNAAAQESPWLMRVRAVNLDSANKDSTGLGLTVNNKVIPEVDFSYFVTPNFALELILTVPQKHTLKSKGTDIGSLKHLPPTLSAQYHFNPTGGFRPYVGAGVNYTNFSAVKFDSAVDAALHPSIKRNSYGLSFQVGADIELSKNLYLNVDVKKVQIGTKVYSSGTEVGKFKVDPTLVGVGLGFRF</sequence>
<evidence type="ECO:0000313" key="3">
    <source>
        <dbReference type="EMBL" id="PND38335.1"/>
    </source>
</evidence>
<proteinExistence type="predicted"/>
<feature type="signal peptide" evidence="2">
    <location>
        <begin position="1"/>
        <end position="28"/>
    </location>
</feature>
<dbReference type="Pfam" id="PF03922">
    <property type="entry name" value="OmpW"/>
    <property type="match status" value="1"/>
</dbReference>
<dbReference type="SUPFAM" id="SSF56925">
    <property type="entry name" value="OMPA-like"/>
    <property type="match status" value="1"/>
</dbReference>
<protein>
    <recommendedName>
        <fullName evidence="5">OmpW family protein</fullName>
    </recommendedName>
</protein>
<organism evidence="3 4">
    <name type="scientific">Kinneretia aquatilis</name>
    <dbReference type="NCBI Taxonomy" id="2070761"/>
    <lineage>
        <taxon>Bacteria</taxon>
        <taxon>Pseudomonadati</taxon>
        <taxon>Pseudomonadota</taxon>
        <taxon>Betaproteobacteria</taxon>
        <taxon>Burkholderiales</taxon>
        <taxon>Sphaerotilaceae</taxon>
        <taxon>Roseateles</taxon>
    </lineage>
</organism>
<dbReference type="AlphaFoldDB" id="A0A2N8KY05"/>
<dbReference type="EMBL" id="POSP01000003">
    <property type="protein sequence ID" value="PND38335.1"/>
    <property type="molecule type" value="Genomic_DNA"/>
</dbReference>
<dbReference type="PANTHER" id="PTHR36920:SF1">
    <property type="entry name" value="OUTER MEMBRANE PROTEIN W"/>
    <property type="match status" value="1"/>
</dbReference>
<comment type="caution">
    <text evidence="3">The sequence shown here is derived from an EMBL/GenBank/DDBJ whole genome shotgun (WGS) entry which is preliminary data.</text>
</comment>
<dbReference type="InterPro" id="IPR011250">
    <property type="entry name" value="OMP/PagP_B-barrel"/>
</dbReference>
<comment type="subcellular location">
    <subcellularLocation>
        <location evidence="1">Cell outer membrane</location>
    </subcellularLocation>
</comment>
<dbReference type="OrthoDB" id="9807574at2"/>
<dbReference type="PANTHER" id="PTHR36920">
    <property type="match status" value="1"/>
</dbReference>
<dbReference type="Proteomes" id="UP000235916">
    <property type="component" value="Unassembled WGS sequence"/>
</dbReference>
<dbReference type="GO" id="GO:0055085">
    <property type="term" value="P:transmembrane transport"/>
    <property type="evidence" value="ECO:0007669"/>
    <property type="project" value="TreeGrafter"/>
</dbReference>
<dbReference type="Gene3D" id="2.40.160.20">
    <property type="match status" value="1"/>
</dbReference>
<evidence type="ECO:0000256" key="1">
    <source>
        <dbReference type="ARBA" id="ARBA00004442"/>
    </source>
</evidence>
<evidence type="ECO:0008006" key="5">
    <source>
        <dbReference type="Google" id="ProtNLM"/>
    </source>
</evidence>
<accession>A0A2N8KY05</accession>
<dbReference type="RefSeq" id="WP_102768254.1">
    <property type="nucleotide sequence ID" value="NZ_POSP01000003.1"/>
</dbReference>
<keyword evidence="2" id="KW-0732">Signal</keyword>
<gene>
    <name evidence="3" type="ORF">C1O66_12910</name>
</gene>
<evidence type="ECO:0000313" key="4">
    <source>
        <dbReference type="Proteomes" id="UP000235916"/>
    </source>
</evidence>
<dbReference type="GO" id="GO:0009279">
    <property type="term" value="C:cell outer membrane"/>
    <property type="evidence" value="ECO:0007669"/>
    <property type="project" value="UniProtKB-SubCell"/>
</dbReference>
<keyword evidence="4" id="KW-1185">Reference proteome</keyword>